<evidence type="ECO:0000313" key="1">
    <source>
        <dbReference type="EMBL" id="JAG29149.1"/>
    </source>
</evidence>
<feature type="non-terminal residue" evidence="1">
    <location>
        <position position="1"/>
    </location>
</feature>
<reference evidence="1" key="1">
    <citation type="journal article" date="2014" name="PLoS ONE">
        <title>Transcriptome-Based Identification of ABC Transporters in the Western Tarnished Plant Bug Lygus hesperus.</title>
        <authorList>
            <person name="Hull J.J."/>
            <person name="Chaney K."/>
            <person name="Geib S.M."/>
            <person name="Fabrick J.A."/>
            <person name="Brent C.S."/>
            <person name="Walsh D."/>
            <person name="Lavine L.C."/>
        </authorList>
    </citation>
    <scope>NUCLEOTIDE SEQUENCE</scope>
</reference>
<reference evidence="1" key="2">
    <citation type="submission" date="2014-07" db="EMBL/GenBank/DDBJ databases">
        <authorList>
            <person name="Hull J."/>
        </authorList>
    </citation>
    <scope>NUCLEOTIDE SEQUENCE</scope>
</reference>
<protein>
    <submittedName>
        <fullName evidence="1">Putative serine/threonine-protein kinase atr1</fullName>
    </submittedName>
</protein>
<accession>A0A0A9YAF8</accession>
<dbReference type="AlphaFoldDB" id="A0A0A9YAF8"/>
<proteinExistence type="predicted"/>
<gene>
    <name evidence="1" type="primary">atr1</name>
    <name evidence="1" type="ORF">CM83_3985</name>
</gene>
<name>A0A0A9YAF8_LYGHE</name>
<keyword evidence="1" id="KW-0808">Transferase</keyword>
<sequence length="180" mass="20913">DLWAQMDLKSIKAATADLFERWENHWLSIDIDRCLNSRYNGHFPKISTFGSVATYICKMKNPVFEKLMAQLRLGCKDKLSLYVDKRRYIIDCTALCMSCNLLVLETLCHFILLCPIYQPYRLHYLHRFVPECSNSSTIPAERVDSTILDQLNCSYDLDKVAAICRYVPSALRLRSFSLNE</sequence>
<dbReference type="GO" id="GO:0016301">
    <property type="term" value="F:kinase activity"/>
    <property type="evidence" value="ECO:0007669"/>
    <property type="project" value="UniProtKB-KW"/>
</dbReference>
<dbReference type="EMBL" id="GBHO01014455">
    <property type="protein sequence ID" value="JAG29149.1"/>
    <property type="molecule type" value="Transcribed_RNA"/>
</dbReference>
<organism evidence="1">
    <name type="scientific">Lygus hesperus</name>
    <name type="common">Western plant bug</name>
    <dbReference type="NCBI Taxonomy" id="30085"/>
    <lineage>
        <taxon>Eukaryota</taxon>
        <taxon>Metazoa</taxon>
        <taxon>Ecdysozoa</taxon>
        <taxon>Arthropoda</taxon>
        <taxon>Hexapoda</taxon>
        <taxon>Insecta</taxon>
        <taxon>Pterygota</taxon>
        <taxon>Neoptera</taxon>
        <taxon>Paraneoptera</taxon>
        <taxon>Hemiptera</taxon>
        <taxon>Heteroptera</taxon>
        <taxon>Panheteroptera</taxon>
        <taxon>Cimicomorpha</taxon>
        <taxon>Miridae</taxon>
        <taxon>Mirini</taxon>
        <taxon>Lygus</taxon>
    </lineage>
</organism>
<keyword evidence="1" id="KW-0418">Kinase</keyword>